<evidence type="ECO:0000256" key="5">
    <source>
        <dbReference type="ARBA" id="ARBA00037847"/>
    </source>
</evidence>
<comment type="caution">
    <text evidence="10">The sequence shown here is derived from an EMBL/GenBank/DDBJ whole genome shotgun (WGS) entry which is preliminary data.</text>
</comment>
<keyword evidence="1 7" id="KW-0812">Transmembrane</keyword>
<dbReference type="Gene3D" id="1.10.287.110">
    <property type="entry name" value="DnaJ domain"/>
    <property type="match status" value="1"/>
</dbReference>
<dbReference type="InterPro" id="IPR052606">
    <property type="entry name" value="DnaJ_domain_protein"/>
</dbReference>
<feature type="transmembrane region" description="Helical" evidence="7">
    <location>
        <begin position="477"/>
        <end position="497"/>
    </location>
</feature>
<dbReference type="SUPFAM" id="SSF46565">
    <property type="entry name" value="Chaperone J-domain"/>
    <property type="match status" value="1"/>
</dbReference>
<sequence length="686" mass="77442">MRHLTTILPILLLASSPLAQKLPPVRLRMPKYDKYNITEICVQQLWTPGDCVVQLLWSRVTTDERDTRWNKGYKVTEFIDPHVYDGNGTELAINPPGWMTCDGERGKECTLNARLGTPILMSPQIQNDYMQFYFGDQAWHTNPHPKDKGVRRFVGKENENLRPYCVDEGWKEWPKSKEGAYYDPPYDRREFKYLDVRTKKLTCWFECHNIQAKWGDPNVRICSPEVVTKTRTETIELATTRKILASLAPTRVCITKHTTTGVSQAARTVVSKTTVTEFRTRIIPIPTNRVGTTPPILQTQIIWVTAFQTLTDSPILTVTKTAYPTSTVTETETSTLTLILTKTVTNIPIDHEIFRIKDEVEATEGKINFYEFLNAPSIYATQDELNKAYRKTSRQIHPDKFTPPSKLKAAGKTPTNYPPKSTYLPQTRKQADERFARLGLVANILRGPERERYDHFLRNGFPRWRGTGYYYSRFRPGLISVLIGLWIVTAGGAHYLVMRMNYTQQRKFMEGYIKDARTAAWGNSNIGAGLNLDVLGDSGTPPPSGPAGNRKQRRAAKANGGSGTATPTAEKPQHVAKRKVTSENGKVFMVTSLGDVSLLEEDEDGVMQEYLLDLEEIPKAQWGNTAMVTVPKRLVGWIMAKVGIAGKDAKDALKDLPDVTIAEGENVDEFLEKKGLKKRNKGPGKR</sequence>
<organism evidence="10 11">
    <name type="scientific">Arthrobotrys conoides</name>
    <dbReference type="NCBI Taxonomy" id="74498"/>
    <lineage>
        <taxon>Eukaryota</taxon>
        <taxon>Fungi</taxon>
        <taxon>Dikarya</taxon>
        <taxon>Ascomycota</taxon>
        <taxon>Pezizomycotina</taxon>
        <taxon>Orbiliomycetes</taxon>
        <taxon>Orbiliales</taxon>
        <taxon>Orbiliaceae</taxon>
        <taxon>Arthrobotrys</taxon>
    </lineage>
</organism>
<evidence type="ECO:0000256" key="8">
    <source>
        <dbReference type="SAM" id="SignalP"/>
    </source>
</evidence>
<dbReference type="InterPro" id="IPR001623">
    <property type="entry name" value="DnaJ_domain"/>
</dbReference>
<comment type="subcellular location">
    <subcellularLocation>
        <location evidence="5">Endomembrane system</location>
        <topology evidence="5">Single-pass membrane protein</topology>
    </subcellularLocation>
</comment>
<dbReference type="CDD" id="cd06257">
    <property type="entry name" value="DnaJ"/>
    <property type="match status" value="1"/>
</dbReference>
<evidence type="ECO:0000256" key="1">
    <source>
        <dbReference type="ARBA" id="ARBA00022692"/>
    </source>
</evidence>
<dbReference type="PANTHER" id="PTHR44653">
    <property type="entry name" value="DNAJ HOMOLOG SUBFAMILY C MEMBER 1"/>
    <property type="match status" value="1"/>
</dbReference>
<gene>
    <name evidence="10" type="ORF">TWF506_006127</name>
</gene>
<feature type="domain" description="J" evidence="9">
    <location>
        <begin position="368"/>
        <end position="457"/>
    </location>
</feature>
<name>A0AAN8NQE9_9PEZI</name>
<reference evidence="10 11" key="1">
    <citation type="submission" date="2019-10" db="EMBL/GenBank/DDBJ databases">
        <authorList>
            <person name="Palmer J.M."/>
        </authorList>
    </citation>
    <scope>NUCLEOTIDE SEQUENCE [LARGE SCALE GENOMIC DNA]</scope>
    <source>
        <strain evidence="10 11">TWF506</strain>
    </source>
</reference>
<dbReference type="EMBL" id="JAVHJM010000003">
    <property type="protein sequence ID" value="KAK6516218.1"/>
    <property type="molecule type" value="Genomic_DNA"/>
</dbReference>
<dbReference type="PROSITE" id="PS50076">
    <property type="entry name" value="DNAJ_2"/>
    <property type="match status" value="1"/>
</dbReference>
<dbReference type="SMART" id="SM00271">
    <property type="entry name" value="DnaJ"/>
    <property type="match status" value="1"/>
</dbReference>
<evidence type="ECO:0000256" key="3">
    <source>
        <dbReference type="ARBA" id="ARBA00022989"/>
    </source>
</evidence>
<accession>A0AAN8NQE9</accession>
<keyword evidence="4 7" id="KW-0472">Membrane</keyword>
<feature type="compositionally biased region" description="Polar residues" evidence="6">
    <location>
        <begin position="413"/>
        <end position="424"/>
    </location>
</feature>
<proteinExistence type="predicted"/>
<keyword evidence="3 7" id="KW-1133">Transmembrane helix</keyword>
<feature type="signal peptide" evidence="8">
    <location>
        <begin position="1"/>
        <end position="19"/>
    </location>
</feature>
<evidence type="ECO:0000313" key="10">
    <source>
        <dbReference type="EMBL" id="KAK6516218.1"/>
    </source>
</evidence>
<feature type="chain" id="PRO_5042915619" description="J domain-containing protein" evidence="8">
    <location>
        <begin position="20"/>
        <end position="686"/>
    </location>
</feature>
<evidence type="ECO:0000256" key="7">
    <source>
        <dbReference type="SAM" id="Phobius"/>
    </source>
</evidence>
<protein>
    <recommendedName>
        <fullName evidence="9">J domain-containing protein</fullName>
    </recommendedName>
</protein>
<dbReference type="InterPro" id="IPR036869">
    <property type="entry name" value="J_dom_sf"/>
</dbReference>
<keyword evidence="2 8" id="KW-0732">Signal</keyword>
<feature type="region of interest" description="Disordered" evidence="6">
    <location>
        <begin position="400"/>
        <end position="424"/>
    </location>
</feature>
<evidence type="ECO:0000313" key="11">
    <source>
        <dbReference type="Proteomes" id="UP001307849"/>
    </source>
</evidence>
<dbReference type="GO" id="GO:0012505">
    <property type="term" value="C:endomembrane system"/>
    <property type="evidence" value="ECO:0007669"/>
    <property type="project" value="UniProtKB-SubCell"/>
</dbReference>
<dbReference type="Proteomes" id="UP001307849">
    <property type="component" value="Unassembled WGS sequence"/>
</dbReference>
<evidence type="ECO:0000256" key="4">
    <source>
        <dbReference type="ARBA" id="ARBA00023136"/>
    </source>
</evidence>
<feature type="region of interest" description="Disordered" evidence="6">
    <location>
        <begin position="533"/>
        <end position="580"/>
    </location>
</feature>
<keyword evidence="11" id="KW-1185">Reference proteome</keyword>
<evidence type="ECO:0000256" key="2">
    <source>
        <dbReference type="ARBA" id="ARBA00022729"/>
    </source>
</evidence>
<evidence type="ECO:0000256" key="6">
    <source>
        <dbReference type="SAM" id="MobiDB-lite"/>
    </source>
</evidence>
<dbReference type="PANTHER" id="PTHR44653:SF2">
    <property type="entry name" value="DNAJ HOMOLOG SUBFAMILY C MEMBER 1"/>
    <property type="match status" value="1"/>
</dbReference>
<dbReference type="AlphaFoldDB" id="A0AAN8NQE9"/>
<evidence type="ECO:0000259" key="9">
    <source>
        <dbReference type="PROSITE" id="PS50076"/>
    </source>
</evidence>